<comment type="similarity">
    <text evidence="1">Belongs to the PemK/MazF family.</text>
</comment>
<dbReference type="InterPro" id="IPR003477">
    <property type="entry name" value="PemK-like"/>
</dbReference>
<organism evidence="3 4">
    <name type="scientific">Salibacterium lacus</name>
    <dbReference type="NCBI Taxonomy" id="1898109"/>
    <lineage>
        <taxon>Bacteria</taxon>
        <taxon>Bacillati</taxon>
        <taxon>Bacillota</taxon>
        <taxon>Bacilli</taxon>
        <taxon>Bacillales</taxon>
        <taxon>Bacillaceae</taxon>
    </lineage>
</organism>
<accession>A0ABW5T4P7</accession>
<protein>
    <submittedName>
        <fullName evidence="3">Type II toxin-antitoxin system PemK/MazF family toxin</fullName>
    </submittedName>
</protein>
<evidence type="ECO:0000313" key="3">
    <source>
        <dbReference type="EMBL" id="MFD2706986.1"/>
    </source>
</evidence>
<dbReference type="Gene3D" id="2.30.30.110">
    <property type="match status" value="1"/>
</dbReference>
<comment type="caution">
    <text evidence="3">The sequence shown here is derived from an EMBL/GenBank/DDBJ whole genome shotgun (WGS) entry which is preliminary data.</text>
</comment>
<evidence type="ECO:0000256" key="1">
    <source>
        <dbReference type="ARBA" id="ARBA00007521"/>
    </source>
</evidence>
<keyword evidence="2" id="KW-1277">Toxin-antitoxin system</keyword>
<reference evidence="4" key="1">
    <citation type="journal article" date="2019" name="Int. J. Syst. Evol. Microbiol.">
        <title>The Global Catalogue of Microorganisms (GCM) 10K type strain sequencing project: providing services to taxonomists for standard genome sequencing and annotation.</title>
        <authorList>
            <consortium name="The Broad Institute Genomics Platform"/>
            <consortium name="The Broad Institute Genome Sequencing Center for Infectious Disease"/>
            <person name="Wu L."/>
            <person name="Ma J."/>
        </authorList>
    </citation>
    <scope>NUCLEOTIDE SEQUENCE [LARGE SCALE GENOMIC DNA]</scope>
    <source>
        <strain evidence="4">KCTC 33792</strain>
    </source>
</reference>
<dbReference type="RefSeq" id="WP_380714577.1">
    <property type="nucleotide sequence ID" value="NZ_JBHUML010000006.1"/>
</dbReference>
<keyword evidence="4" id="KW-1185">Reference proteome</keyword>
<dbReference type="EMBL" id="JBHUML010000006">
    <property type="protein sequence ID" value="MFD2706986.1"/>
    <property type="molecule type" value="Genomic_DNA"/>
</dbReference>
<proteinExistence type="inferred from homology"/>
<sequence length="107" mass="12057">MQVPERGDLVYLNLSPQSGHEPSGNRPGIVLSPELFNQGKFLAICPIMSEIMDYPFEVRLPEDAAIKGAILTDQVRTVDWRSRDLNIKGHAPDEITTTCLKRIYTFL</sequence>
<evidence type="ECO:0000313" key="4">
    <source>
        <dbReference type="Proteomes" id="UP001597520"/>
    </source>
</evidence>
<dbReference type="Proteomes" id="UP001597520">
    <property type="component" value="Unassembled WGS sequence"/>
</dbReference>
<name>A0ABW5T4P7_9BACI</name>
<dbReference type="Pfam" id="PF02452">
    <property type="entry name" value="PemK_toxin"/>
    <property type="match status" value="1"/>
</dbReference>
<gene>
    <name evidence="3" type="ORF">ACFSUB_16125</name>
</gene>
<dbReference type="SUPFAM" id="SSF50118">
    <property type="entry name" value="Cell growth inhibitor/plasmid maintenance toxic component"/>
    <property type="match status" value="1"/>
</dbReference>
<dbReference type="PANTHER" id="PTHR33988">
    <property type="entry name" value="ENDORIBONUCLEASE MAZF-RELATED"/>
    <property type="match status" value="1"/>
</dbReference>
<dbReference type="InterPro" id="IPR011067">
    <property type="entry name" value="Plasmid_toxin/cell-grow_inhib"/>
</dbReference>
<evidence type="ECO:0000256" key="2">
    <source>
        <dbReference type="ARBA" id="ARBA00022649"/>
    </source>
</evidence>
<dbReference type="PANTHER" id="PTHR33988:SF3">
    <property type="entry name" value="ENDORIBONUCLEASE TOXIN CHPB-RELATED"/>
    <property type="match status" value="1"/>
</dbReference>